<keyword evidence="2" id="KW-1185">Reference proteome</keyword>
<proteinExistence type="predicted"/>
<evidence type="ECO:0008006" key="3">
    <source>
        <dbReference type="Google" id="ProtNLM"/>
    </source>
</evidence>
<evidence type="ECO:0000313" key="2">
    <source>
        <dbReference type="Proteomes" id="UP000774570"/>
    </source>
</evidence>
<dbReference type="EMBL" id="JAIBOA010000001">
    <property type="protein sequence ID" value="MBW8481089.1"/>
    <property type="molecule type" value="Genomic_DNA"/>
</dbReference>
<protein>
    <recommendedName>
        <fullName evidence="3">Kazal-like domain-containing protein</fullName>
    </recommendedName>
</protein>
<name>A0ABS7FMV6_9ACTN</name>
<dbReference type="Gene3D" id="3.30.60.30">
    <property type="match status" value="1"/>
</dbReference>
<dbReference type="RefSeq" id="WP_220162520.1">
    <property type="nucleotide sequence ID" value="NZ_JAIBOA010000001.1"/>
</dbReference>
<reference evidence="1 2" key="1">
    <citation type="submission" date="2021-07" db="EMBL/GenBank/DDBJ databases">
        <title>Actinomadura sp. PM05-2 isolated from lichen.</title>
        <authorList>
            <person name="Somphong A."/>
            <person name="Phongsopitanun W."/>
            <person name="Tanasupawat S."/>
            <person name="Peongsungnone V."/>
        </authorList>
    </citation>
    <scope>NUCLEOTIDE SEQUENCE [LARGE SCALE GENOMIC DNA]</scope>
    <source>
        <strain evidence="1 2">PM05-2</strain>
    </source>
</reference>
<sequence length="80" mass="8629">MLWVLAPIVLALLWLAMLGPGGAPDPVGRSGCSGACSMVYDPVACVFADGDARGFGSRCEAERYACEHRTRLVRCDREVR</sequence>
<gene>
    <name evidence="1" type="ORF">K1Y72_01815</name>
</gene>
<comment type="caution">
    <text evidence="1">The sequence shown here is derived from an EMBL/GenBank/DDBJ whole genome shotgun (WGS) entry which is preliminary data.</text>
</comment>
<organism evidence="1 2">
    <name type="scientific">Actinomadura parmotrematis</name>
    <dbReference type="NCBI Taxonomy" id="2864039"/>
    <lineage>
        <taxon>Bacteria</taxon>
        <taxon>Bacillati</taxon>
        <taxon>Actinomycetota</taxon>
        <taxon>Actinomycetes</taxon>
        <taxon>Streptosporangiales</taxon>
        <taxon>Thermomonosporaceae</taxon>
        <taxon>Actinomadura</taxon>
    </lineage>
</organism>
<accession>A0ABS7FMV6</accession>
<dbReference type="Proteomes" id="UP000774570">
    <property type="component" value="Unassembled WGS sequence"/>
</dbReference>
<evidence type="ECO:0000313" key="1">
    <source>
        <dbReference type="EMBL" id="MBW8481089.1"/>
    </source>
</evidence>